<dbReference type="Pfam" id="PF07969">
    <property type="entry name" value="Amidohydro_3"/>
    <property type="match status" value="1"/>
</dbReference>
<dbReference type="SUPFAM" id="SSF51556">
    <property type="entry name" value="Metallo-dependent hydrolases"/>
    <property type="match status" value="1"/>
</dbReference>
<evidence type="ECO:0000313" key="3">
    <source>
        <dbReference type="Proteomes" id="UP000265419"/>
    </source>
</evidence>
<dbReference type="GO" id="GO:0016810">
    <property type="term" value="F:hydrolase activity, acting on carbon-nitrogen (but not peptide) bonds"/>
    <property type="evidence" value="ECO:0007669"/>
    <property type="project" value="InterPro"/>
</dbReference>
<feature type="domain" description="Amidohydrolase 3" evidence="1">
    <location>
        <begin position="51"/>
        <end position="547"/>
    </location>
</feature>
<sequence>MPHAELILTGGPVFTGTGEPLNDTAVLVSGGRITGLVPAAEAQEHAGPDTRVVDLQGALLSPAFQDAHMHPMGAGVEMLQCDLSGAGSAEETLELIAAYARAYPEREWILGGGWSMEHFPGGTPTRQLLDELLGERPVILTNRDHHGAWASTEAMRRAGVDASTQDPADGRIEREAGGFPAGTFHEGAEHLFPGVRPGISDDFALAGLHAAQEALLAQGITGWQDAWVGVGMSGISDIDAIYRRAAAEGSLKVHVRGALWWERDRGMEQVEEMIARRASAAQHAPNYVPGTVKIMVDGVAENHTAAMLTPYHDHSGHATQNAGLTFVESALLKEAVTALDAAGFQVHFHALGDRAVRESLDALEAARAANGPSANRHHLAHLQMVDEADSARFAELGAAANIQALWACHEEQLDVLTLPFLRDGAEARHYPFGELRDRGARLVAGSDWPVSTADPLQALHIAVNRTAPGREDTPLGGEAQRLTVAEFMAAYTSGSAWINHRDDETGSLAAGYLADLAVISPNPFALPAEELHTARVASTWIQGECVYDAAEAASGAAVTTADGAT</sequence>
<comment type="caution">
    <text evidence="2">The sequence shown here is derived from an EMBL/GenBank/DDBJ whole genome shotgun (WGS) entry which is preliminary data.</text>
</comment>
<dbReference type="CDD" id="cd01300">
    <property type="entry name" value="YtcJ_like"/>
    <property type="match status" value="1"/>
</dbReference>
<dbReference type="PANTHER" id="PTHR22642">
    <property type="entry name" value="IMIDAZOLONEPROPIONASE"/>
    <property type="match status" value="1"/>
</dbReference>
<gene>
    <name evidence="2" type="ORF">DWB68_06925</name>
</gene>
<dbReference type="InterPro" id="IPR033932">
    <property type="entry name" value="YtcJ-like"/>
</dbReference>
<dbReference type="InterPro" id="IPR011059">
    <property type="entry name" value="Metal-dep_hydrolase_composite"/>
</dbReference>
<protein>
    <submittedName>
        <fullName evidence="2">Amidohydrolase</fullName>
    </submittedName>
</protein>
<keyword evidence="2" id="KW-0378">Hydrolase</keyword>
<keyword evidence="3" id="KW-1185">Reference proteome</keyword>
<dbReference type="EMBL" id="QQXK01000011">
    <property type="protein sequence ID" value="RII42477.1"/>
    <property type="molecule type" value="Genomic_DNA"/>
</dbReference>
<evidence type="ECO:0000313" key="2">
    <source>
        <dbReference type="EMBL" id="RII42477.1"/>
    </source>
</evidence>
<dbReference type="Gene3D" id="2.30.40.10">
    <property type="entry name" value="Urease, subunit C, domain 1"/>
    <property type="match status" value="1"/>
</dbReference>
<name>A0A399JD32_9MICC</name>
<dbReference type="InterPro" id="IPR013108">
    <property type="entry name" value="Amidohydro_3"/>
</dbReference>
<reference evidence="2 3" key="1">
    <citation type="submission" date="2018-07" db="EMBL/GenBank/DDBJ databases">
        <title>Arthrobacter sp. nov., isolated from raw cow's milk with high bacterial count.</title>
        <authorList>
            <person name="Hahne J."/>
            <person name="Isele D."/>
            <person name="Lipski A."/>
        </authorList>
    </citation>
    <scope>NUCLEOTIDE SEQUENCE [LARGE SCALE GENOMIC DNA]</scope>
    <source>
        <strain evidence="2 3">JZ R-35</strain>
    </source>
</reference>
<dbReference type="Gene3D" id="3.20.20.140">
    <property type="entry name" value="Metal-dependent hydrolases"/>
    <property type="match status" value="1"/>
</dbReference>
<dbReference type="RefSeq" id="WP_119424419.1">
    <property type="nucleotide sequence ID" value="NZ_QQXK01000011.1"/>
</dbReference>
<proteinExistence type="predicted"/>
<dbReference type="SUPFAM" id="SSF51338">
    <property type="entry name" value="Composite domain of metallo-dependent hydrolases"/>
    <property type="match status" value="1"/>
</dbReference>
<evidence type="ECO:0000259" key="1">
    <source>
        <dbReference type="Pfam" id="PF07969"/>
    </source>
</evidence>
<dbReference type="InterPro" id="IPR032466">
    <property type="entry name" value="Metal_Hydrolase"/>
</dbReference>
<accession>A0A399JD32</accession>
<organism evidence="2 3">
    <name type="scientific">Galactobacter valiniphilus</name>
    <dbReference type="NCBI Taxonomy" id="2676122"/>
    <lineage>
        <taxon>Bacteria</taxon>
        <taxon>Bacillati</taxon>
        <taxon>Actinomycetota</taxon>
        <taxon>Actinomycetes</taxon>
        <taxon>Micrococcales</taxon>
        <taxon>Micrococcaceae</taxon>
        <taxon>Galactobacter</taxon>
    </lineage>
</organism>
<dbReference type="Proteomes" id="UP000265419">
    <property type="component" value="Unassembled WGS sequence"/>
</dbReference>
<dbReference type="PANTHER" id="PTHR22642:SF2">
    <property type="entry name" value="PROTEIN LONG AFTER FAR-RED 3"/>
    <property type="match status" value="1"/>
</dbReference>
<dbReference type="Gene3D" id="3.10.310.70">
    <property type="match status" value="1"/>
</dbReference>
<dbReference type="AlphaFoldDB" id="A0A399JD32"/>